<gene>
    <name evidence="9" type="ORF">EV697_101390</name>
</gene>
<evidence type="ECO:0000256" key="3">
    <source>
        <dbReference type="ARBA" id="ARBA00022475"/>
    </source>
</evidence>
<dbReference type="GO" id="GO:0005886">
    <property type="term" value="C:plasma membrane"/>
    <property type="evidence" value="ECO:0007669"/>
    <property type="project" value="UniProtKB-SubCell"/>
</dbReference>
<feature type="transmembrane region" description="Helical" evidence="7">
    <location>
        <begin position="235"/>
        <end position="257"/>
    </location>
</feature>
<dbReference type="Proteomes" id="UP000294841">
    <property type="component" value="Unassembled WGS sequence"/>
</dbReference>
<reference evidence="9 10" key="1">
    <citation type="submission" date="2019-03" db="EMBL/GenBank/DDBJ databases">
        <title>Genomic Encyclopedia of Type Strains, Phase IV (KMG-IV): sequencing the most valuable type-strain genomes for metagenomic binning, comparative biology and taxonomic classification.</title>
        <authorList>
            <person name="Goeker M."/>
        </authorList>
    </citation>
    <scope>NUCLEOTIDE SEQUENCE [LARGE SCALE GENOMIC DNA]</scope>
    <source>
        <strain evidence="9 10">DSM 28231</strain>
    </source>
</reference>
<feature type="transmembrane region" description="Helical" evidence="7">
    <location>
        <begin position="302"/>
        <end position="324"/>
    </location>
</feature>
<evidence type="ECO:0000256" key="7">
    <source>
        <dbReference type="SAM" id="Phobius"/>
    </source>
</evidence>
<comment type="caution">
    <text evidence="9">The sequence shown here is derived from an EMBL/GenBank/DDBJ whole genome shotgun (WGS) entry which is preliminary data.</text>
</comment>
<dbReference type="RefSeq" id="WP_132021973.1">
    <property type="nucleotide sequence ID" value="NZ_CP016605.1"/>
</dbReference>
<feature type="transmembrane region" description="Helical" evidence="7">
    <location>
        <begin position="181"/>
        <end position="199"/>
    </location>
</feature>
<evidence type="ECO:0000256" key="6">
    <source>
        <dbReference type="ARBA" id="ARBA00023136"/>
    </source>
</evidence>
<dbReference type="PANTHER" id="PTHR40074">
    <property type="entry name" value="O-ACETYLTRANSFERASE WECH"/>
    <property type="match status" value="1"/>
</dbReference>
<evidence type="ECO:0000256" key="4">
    <source>
        <dbReference type="ARBA" id="ARBA00022692"/>
    </source>
</evidence>
<feature type="transmembrane region" description="Helical" evidence="7">
    <location>
        <begin position="49"/>
        <end position="66"/>
    </location>
</feature>
<dbReference type="GO" id="GO:0016413">
    <property type="term" value="F:O-acetyltransferase activity"/>
    <property type="evidence" value="ECO:0007669"/>
    <property type="project" value="TreeGrafter"/>
</dbReference>
<keyword evidence="3" id="KW-1003">Cell membrane</keyword>
<keyword evidence="6 7" id="KW-0472">Membrane</keyword>
<organism evidence="9 10">
    <name type="scientific">Bisgaardia hudsonensis</name>
    <dbReference type="NCBI Taxonomy" id="109472"/>
    <lineage>
        <taxon>Bacteria</taxon>
        <taxon>Pseudomonadati</taxon>
        <taxon>Pseudomonadota</taxon>
        <taxon>Gammaproteobacteria</taxon>
        <taxon>Pasteurellales</taxon>
        <taxon>Pasteurellaceae</taxon>
        <taxon>Bisgaardia</taxon>
    </lineage>
</organism>
<evidence type="ECO:0000313" key="10">
    <source>
        <dbReference type="Proteomes" id="UP000294841"/>
    </source>
</evidence>
<dbReference type="AlphaFoldDB" id="A0A4R2N301"/>
<feature type="transmembrane region" description="Helical" evidence="7">
    <location>
        <begin position="125"/>
        <end position="143"/>
    </location>
</feature>
<keyword evidence="4 7" id="KW-0812">Transmembrane</keyword>
<feature type="domain" description="Acyltransferase 3" evidence="8">
    <location>
        <begin position="4"/>
        <end position="324"/>
    </location>
</feature>
<keyword evidence="9" id="KW-0012">Acyltransferase</keyword>
<feature type="transmembrane region" description="Helical" evidence="7">
    <location>
        <begin position="12"/>
        <end position="29"/>
    </location>
</feature>
<accession>A0A4R2N301</accession>
<evidence type="ECO:0000256" key="5">
    <source>
        <dbReference type="ARBA" id="ARBA00022989"/>
    </source>
</evidence>
<dbReference type="EMBL" id="SLXI01000001">
    <property type="protein sequence ID" value="TCP14251.1"/>
    <property type="molecule type" value="Genomic_DNA"/>
</dbReference>
<feature type="transmembrane region" description="Helical" evidence="7">
    <location>
        <begin position="211"/>
        <end position="229"/>
    </location>
</feature>
<dbReference type="Pfam" id="PF01757">
    <property type="entry name" value="Acyl_transf_3"/>
    <property type="match status" value="1"/>
</dbReference>
<feature type="transmembrane region" description="Helical" evidence="7">
    <location>
        <begin position="87"/>
        <end position="105"/>
    </location>
</feature>
<feature type="transmembrane region" description="Helical" evidence="7">
    <location>
        <begin position="269"/>
        <end position="290"/>
    </location>
</feature>
<keyword evidence="9" id="KW-0808">Transferase</keyword>
<keyword evidence="5 7" id="KW-1133">Transmembrane helix</keyword>
<dbReference type="InterPro" id="IPR002656">
    <property type="entry name" value="Acyl_transf_3_dom"/>
</dbReference>
<dbReference type="GO" id="GO:0009246">
    <property type="term" value="P:enterobacterial common antigen biosynthetic process"/>
    <property type="evidence" value="ECO:0007669"/>
    <property type="project" value="TreeGrafter"/>
</dbReference>
<dbReference type="OrthoDB" id="1072135at2"/>
<protein>
    <submittedName>
        <fullName evidence="9">Surface polysaccharide O-acyltransferase-like enzyme</fullName>
    </submittedName>
</protein>
<name>A0A4R2N301_9PAST</name>
<dbReference type="PANTHER" id="PTHR40074:SF2">
    <property type="entry name" value="O-ACETYLTRANSFERASE WECH"/>
    <property type="match status" value="1"/>
</dbReference>
<sequence>MTRNISIDALRVIATILVILLHISGGYVVSIGDEEYNFNFWTANLIDSFSRICVPLFVLISGRYLLDKKEPIQDFYKKRVQRILLPLIFATVIYSFYQFIGIYYVTGKFNFNTIANNIILGKPYYHLWYLYMLLGLYLITPILREIKEKLTLKQCYTLSIGLIIFGMILDTYDSVLGNKTFFMLWSLKYLGYFFLGYLLKDLRYFSVLSLSLIYIISSIATAIATYFTLSYFNSLYFYNYLSPFVIISSLAFYQIFSQINLKNVLFEKLAPLTLGIYIIHAGVLSVLVKIFEKYPLQISTNIIIEIIIKFSIVFSISMIISYLFSKNRILRKLI</sequence>
<evidence type="ECO:0000256" key="1">
    <source>
        <dbReference type="ARBA" id="ARBA00004651"/>
    </source>
</evidence>
<evidence type="ECO:0000259" key="8">
    <source>
        <dbReference type="Pfam" id="PF01757"/>
    </source>
</evidence>
<evidence type="ECO:0000313" key="9">
    <source>
        <dbReference type="EMBL" id="TCP14251.1"/>
    </source>
</evidence>
<keyword evidence="10" id="KW-1185">Reference proteome</keyword>
<comment type="similarity">
    <text evidence="2">Belongs to the acyltransferase 3 family.</text>
</comment>
<evidence type="ECO:0000256" key="2">
    <source>
        <dbReference type="ARBA" id="ARBA00007400"/>
    </source>
</evidence>
<feature type="transmembrane region" description="Helical" evidence="7">
    <location>
        <begin position="155"/>
        <end position="175"/>
    </location>
</feature>
<comment type="subcellular location">
    <subcellularLocation>
        <location evidence="1">Cell membrane</location>
        <topology evidence="1">Multi-pass membrane protein</topology>
    </subcellularLocation>
</comment>
<proteinExistence type="inferred from homology"/>